<dbReference type="Proteomes" id="UP000005447">
    <property type="component" value="Unassembled WGS sequence"/>
</dbReference>
<name>H0VAZ4_CAVPO</name>
<dbReference type="EMBL" id="AAKN02012885">
    <property type="status" value="NOT_ANNOTATED_CDS"/>
    <property type="molecule type" value="Genomic_DNA"/>
</dbReference>
<dbReference type="OMA" id="CPGHWMG"/>
<gene>
    <name evidence="2" type="primary">TMEM89</name>
</gene>
<protein>
    <submittedName>
        <fullName evidence="2">Transmembrane protein 89</fullName>
    </submittedName>
</protein>
<proteinExistence type="predicted"/>
<keyword evidence="3" id="KW-1185">Reference proteome</keyword>
<sequence>MLQALSLLSWLLLLAKPAPTLTWSRPLWYQLKLDLQPWGCEPNNPEACGSTLGCPGYWTSLGGNRIYPVAGAMITTTMMLVMGRPMLHRWRSQVTTGHPQVSTSTSGASRRQVPISDRTLLLRVLHMLDALLSHIEGHLQHLATRVQIKETLSS</sequence>
<reference evidence="3" key="1">
    <citation type="journal article" date="2011" name="Nature">
        <title>A high-resolution map of human evolutionary constraint using 29 mammals.</title>
        <authorList>
            <person name="Lindblad-Toh K."/>
            <person name="Garber M."/>
            <person name="Zuk O."/>
            <person name="Lin M.F."/>
            <person name="Parker B.J."/>
            <person name="Washietl S."/>
            <person name="Kheradpour P."/>
            <person name="Ernst J."/>
            <person name="Jordan G."/>
            <person name="Mauceli E."/>
            <person name="Ward L.D."/>
            <person name="Lowe C.B."/>
            <person name="Holloway A.K."/>
            <person name="Clamp M."/>
            <person name="Gnerre S."/>
            <person name="Alfoldi J."/>
            <person name="Beal K."/>
            <person name="Chang J."/>
            <person name="Clawson H."/>
            <person name="Cuff J."/>
            <person name="Di Palma F."/>
            <person name="Fitzgerald S."/>
            <person name="Flicek P."/>
            <person name="Guttman M."/>
            <person name="Hubisz M.J."/>
            <person name="Jaffe D.B."/>
            <person name="Jungreis I."/>
            <person name="Kent W.J."/>
            <person name="Kostka D."/>
            <person name="Lara M."/>
            <person name="Martins A.L."/>
            <person name="Massingham T."/>
            <person name="Moltke I."/>
            <person name="Raney B.J."/>
            <person name="Rasmussen M.D."/>
            <person name="Robinson J."/>
            <person name="Stark A."/>
            <person name="Vilella A.J."/>
            <person name="Wen J."/>
            <person name="Xie X."/>
            <person name="Zody M.C."/>
            <person name="Baldwin J."/>
            <person name="Bloom T."/>
            <person name="Chin C.W."/>
            <person name="Heiman D."/>
            <person name="Nicol R."/>
            <person name="Nusbaum C."/>
            <person name="Young S."/>
            <person name="Wilkinson J."/>
            <person name="Worley K.C."/>
            <person name="Kovar C.L."/>
            <person name="Muzny D.M."/>
            <person name="Gibbs R.A."/>
            <person name="Cree A."/>
            <person name="Dihn H.H."/>
            <person name="Fowler G."/>
            <person name="Jhangiani S."/>
            <person name="Joshi V."/>
            <person name="Lee S."/>
            <person name="Lewis L.R."/>
            <person name="Nazareth L.V."/>
            <person name="Okwuonu G."/>
            <person name="Santibanez J."/>
            <person name="Warren W.C."/>
            <person name="Mardis E.R."/>
            <person name="Weinstock G.M."/>
            <person name="Wilson R.K."/>
            <person name="Delehaunty K."/>
            <person name="Dooling D."/>
            <person name="Fronik C."/>
            <person name="Fulton L."/>
            <person name="Fulton B."/>
            <person name="Graves T."/>
            <person name="Minx P."/>
            <person name="Sodergren E."/>
            <person name="Birney E."/>
            <person name="Margulies E.H."/>
            <person name="Herrero J."/>
            <person name="Green E.D."/>
            <person name="Haussler D."/>
            <person name="Siepel A."/>
            <person name="Goldman N."/>
            <person name="Pollard K.S."/>
            <person name="Pedersen J.S."/>
            <person name="Lander E.S."/>
            <person name="Kellis M."/>
        </authorList>
    </citation>
    <scope>NUCLEOTIDE SEQUENCE [LARGE SCALE GENOMIC DNA]</scope>
    <source>
        <strain evidence="3">2N</strain>
    </source>
</reference>
<dbReference type="Pfam" id="PF15098">
    <property type="entry name" value="TMEM89"/>
    <property type="match status" value="1"/>
</dbReference>
<reference evidence="2" key="3">
    <citation type="submission" date="2025-09" db="UniProtKB">
        <authorList>
            <consortium name="Ensembl"/>
        </authorList>
    </citation>
    <scope>IDENTIFICATION</scope>
    <source>
        <strain evidence="2">2N</strain>
    </source>
</reference>
<reference evidence="2" key="2">
    <citation type="submission" date="2025-08" db="UniProtKB">
        <authorList>
            <consortium name="Ensembl"/>
        </authorList>
    </citation>
    <scope>IDENTIFICATION</scope>
    <source>
        <strain evidence="2">2N</strain>
    </source>
</reference>
<evidence type="ECO:0000256" key="1">
    <source>
        <dbReference type="SAM" id="SignalP"/>
    </source>
</evidence>
<dbReference type="Bgee" id="ENSCPOG00000007833">
    <property type="expression patterns" value="Expressed in testis and 6 other cell types or tissues"/>
</dbReference>
<accession>H0VAZ4</accession>
<dbReference type="eggNOG" id="ENOG502TDUC">
    <property type="taxonomic scope" value="Eukaryota"/>
</dbReference>
<dbReference type="InParanoid" id="H0VAZ4"/>
<dbReference type="InterPro" id="IPR028069">
    <property type="entry name" value="TMEM89"/>
</dbReference>
<evidence type="ECO:0000313" key="2">
    <source>
        <dbReference type="Ensembl" id="ENSCPOP00000007054.3"/>
    </source>
</evidence>
<organism evidence="2 3">
    <name type="scientific">Cavia porcellus</name>
    <name type="common">Guinea pig</name>
    <dbReference type="NCBI Taxonomy" id="10141"/>
    <lineage>
        <taxon>Eukaryota</taxon>
        <taxon>Metazoa</taxon>
        <taxon>Chordata</taxon>
        <taxon>Craniata</taxon>
        <taxon>Vertebrata</taxon>
        <taxon>Euteleostomi</taxon>
        <taxon>Mammalia</taxon>
        <taxon>Eutheria</taxon>
        <taxon>Euarchontoglires</taxon>
        <taxon>Glires</taxon>
        <taxon>Rodentia</taxon>
        <taxon>Hystricomorpha</taxon>
        <taxon>Caviidae</taxon>
        <taxon>Cavia</taxon>
    </lineage>
</organism>
<dbReference type="AlphaFoldDB" id="H0VAZ4"/>
<dbReference type="HOGENOM" id="CLU_1859782_0_0_1"/>
<dbReference type="Ensembl" id="ENSCPOT00000007908.3">
    <property type="protein sequence ID" value="ENSCPOP00000007054.3"/>
    <property type="gene ID" value="ENSCPOG00000007833.4"/>
</dbReference>
<feature type="signal peptide" evidence="1">
    <location>
        <begin position="1"/>
        <end position="22"/>
    </location>
</feature>
<dbReference type="PANTHER" id="PTHR37869:SF1">
    <property type="entry name" value="TRANSMEMBRANE PROTEIN 89"/>
    <property type="match status" value="1"/>
</dbReference>
<evidence type="ECO:0000313" key="3">
    <source>
        <dbReference type="Proteomes" id="UP000005447"/>
    </source>
</evidence>
<dbReference type="VEuPathDB" id="HostDB:ENSCPOG00000007833"/>
<keyword evidence="1" id="KW-0732">Signal</keyword>
<feature type="chain" id="PRO_5012000018" evidence="1">
    <location>
        <begin position="23"/>
        <end position="154"/>
    </location>
</feature>
<dbReference type="GeneTree" id="ENSGT00390000005336"/>
<dbReference type="PANTHER" id="PTHR37869">
    <property type="entry name" value="TRANSMEMBRANE PROTEIN 89"/>
    <property type="match status" value="1"/>
</dbReference>